<dbReference type="InterPro" id="IPR036397">
    <property type="entry name" value="RNaseH_sf"/>
</dbReference>
<accession>A0A392Q7N6</accession>
<comment type="caution">
    <text evidence="1">The sequence shown here is derived from an EMBL/GenBank/DDBJ whole genome shotgun (WGS) entry which is preliminary data.</text>
</comment>
<feature type="non-terminal residue" evidence="1">
    <location>
        <position position="127"/>
    </location>
</feature>
<dbReference type="GO" id="GO:0003676">
    <property type="term" value="F:nucleic acid binding"/>
    <property type="evidence" value="ECO:0007669"/>
    <property type="project" value="InterPro"/>
</dbReference>
<reference evidence="1 2" key="1">
    <citation type="journal article" date="2018" name="Front. Plant Sci.">
        <title>Red Clover (Trifolium pratense) and Zigzag Clover (T. medium) - A Picture of Genomic Similarities and Differences.</title>
        <authorList>
            <person name="Dluhosova J."/>
            <person name="Istvanek J."/>
            <person name="Nedelnik J."/>
            <person name="Repkova J."/>
        </authorList>
    </citation>
    <scope>NUCLEOTIDE SEQUENCE [LARGE SCALE GENOMIC DNA]</scope>
    <source>
        <strain evidence="2">cv. 10/8</strain>
        <tissue evidence="1">Leaf</tissue>
    </source>
</reference>
<dbReference type="EMBL" id="LXQA010118288">
    <property type="protein sequence ID" value="MCI20138.1"/>
    <property type="molecule type" value="Genomic_DNA"/>
</dbReference>
<proteinExistence type="predicted"/>
<protein>
    <submittedName>
        <fullName evidence="1">Transposon Tf2-1 polyprotein</fullName>
    </submittedName>
</protein>
<dbReference type="AlphaFoldDB" id="A0A392Q7N6"/>
<sequence length="127" mass="14635">MYLRCLTFECPAKWSAALSCAEYWYNTSYHNSAAMTPFKALYGRDPPQLIRTRGSTQDPPDVQAHLSYREDLLQQLHANLHRAQQSMKSNADKNRRFLEFQVGGLVLVKLQPYRQTVAVIFGDQKLL</sequence>
<dbReference type="Proteomes" id="UP000265520">
    <property type="component" value="Unassembled WGS sequence"/>
</dbReference>
<dbReference type="PANTHER" id="PTHR45835:SF99">
    <property type="entry name" value="CHROMO DOMAIN-CONTAINING PROTEIN-RELATED"/>
    <property type="match status" value="1"/>
</dbReference>
<dbReference type="PANTHER" id="PTHR45835">
    <property type="entry name" value="YALI0A06105P"/>
    <property type="match status" value="1"/>
</dbReference>
<keyword evidence="2" id="KW-1185">Reference proteome</keyword>
<organism evidence="1 2">
    <name type="scientific">Trifolium medium</name>
    <dbReference type="NCBI Taxonomy" id="97028"/>
    <lineage>
        <taxon>Eukaryota</taxon>
        <taxon>Viridiplantae</taxon>
        <taxon>Streptophyta</taxon>
        <taxon>Embryophyta</taxon>
        <taxon>Tracheophyta</taxon>
        <taxon>Spermatophyta</taxon>
        <taxon>Magnoliopsida</taxon>
        <taxon>eudicotyledons</taxon>
        <taxon>Gunneridae</taxon>
        <taxon>Pentapetalae</taxon>
        <taxon>rosids</taxon>
        <taxon>fabids</taxon>
        <taxon>Fabales</taxon>
        <taxon>Fabaceae</taxon>
        <taxon>Papilionoideae</taxon>
        <taxon>50 kb inversion clade</taxon>
        <taxon>NPAAA clade</taxon>
        <taxon>Hologalegina</taxon>
        <taxon>IRL clade</taxon>
        <taxon>Trifolieae</taxon>
        <taxon>Trifolium</taxon>
    </lineage>
</organism>
<evidence type="ECO:0000313" key="1">
    <source>
        <dbReference type="EMBL" id="MCI20138.1"/>
    </source>
</evidence>
<evidence type="ECO:0000313" key="2">
    <source>
        <dbReference type="Proteomes" id="UP000265520"/>
    </source>
</evidence>
<name>A0A392Q7N6_9FABA</name>
<dbReference type="Gene3D" id="3.30.420.10">
    <property type="entry name" value="Ribonuclease H-like superfamily/Ribonuclease H"/>
    <property type="match status" value="1"/>
</dbReference>